<evidence type="ECO:0000313" key="3">
    <source>
        <dbReference type="EMBL" id="CAF3906688.1"/>
    </source>
</evidence>
<comment type="caution">
    <text evidence="2">The sequence shown here is derived from an EMBL/GenBank/DDBJ whole genome shotgun (WGS) entry which is preliminary data.</text>
</comment>
<feature type="compositionally biased region" description="Polar residues" evidence="1">
    <location>
        <begin position="28"/>
        <end position="39"/>
    </location>
</feature>
<evidence type="ECO:0000313" key="2">
    <source>
        <dbReference type="EMBL" id="CAF1443852.1"/>
    </source>
</evidence>
<protein>
    <submittedName>
        <fullName evidence="2">Uncharacterized protein</fullName>
    </submittedName>
</protein>
<feature type="non-terminal residue" evidence="2">
    <location>
        <position position="1"/>
    </location>
</feature>
<accession>A0A815P401</accession>
<organism evidence="2 4">
    <name type="scientific">Adineta steineri</name>
    <dbReference type="NCBI Taxonomy" id="433720"/>
    <lineage>
        <taxon>Eukaryota</taxon>
        <taxon>Metazoa</taxon>
        <taxon>Spiralia</taxon>
        <taxon>Gnathifera</taxon>
        <taxon>Rotifera</taxon>
        <taxon>Eurotatoria</taxon>
        <taxon>Bdelloidea</taxon>
        <taxon>Adinetida</taxon>
        <taxon>Adinetidae</taxon>
        <taxon>Adineta</taxon>
    </lineage>
</organism>
<sequence length="39" mass="4308">VTKSLHWIMNAMVRVKMNDRNEPPPSLASISTGDSDVPI</sequence>
<dbReference type="Proteomes" id="UP000663844">
    <property type="component" value="Unassembled WGS sequence"/>
</dbReference>
<dbReference type="EMBL" id="CAJNON010001238">
    <property type="protein sequence ID" value="CAF1443852.1"/>
    <property type="molecule type" value="Genomic_DNA"/>
</dbReference>
<proteinExistence type="predicted"/>
<dbReference type="AlphaFoldDB" id="A0A815P401"/>
<name>A0A815P401_9BILA</name>
<dbReference type="Proteomes" id="UP000663891">
    <property type="component" value="Unassembled WGS sequence"/>
</dbReference>
<reference evidence="2" key="1">
    <citation type="submission" date="2021-02" db="EMBL/GenBank/DDBJ databases">
        <authorList>
            <person name="Nowell W R."/>
        </authorList>
    </citation>
    <scope>NUCLEOTIDE SEQUENCE</scope>
</reference>
<dbReference type="EMBL" id="CAJOAZ010002217">
    <property type="protein sequence ID" value="CAF3906688.1"/>
    <property type="molecule type" value="Genomic_DNA"/>
</dbReference>
<evidence type="ECO:0000256" key="1">
    <source>
        <dbReference type="SAM" id="MobiDB-lite"/>
    </source>
</evidence>
<evidence type="ECO:0000313" key="4">
    <source>
        <dbReference type="Proteomes" id="UP000663891"/>
    </source>
</evidence>
<gene>
    <name evidence="3" type="ORF">OXD698_LOCUS24247</name>
    <name evidence="2" type="ORF">VCS650_LOCUS39052</name>
</gene>
<feature type="region of interest" description="Disordered" evidence="1">
    <location>
        <begin position="18"/>
        <end position="39"/>
    </location>
</feature>